<comment type="caution">
    <text evidence="1">The sequence shown here is derived from an EMBL/GenBank/DDBJ whole genome shotgun (WGS) entry which is preliminary data.</text>
</comment>
<reference evidence="1 2" key="1">
    <citation type="journal article" date="2023" name="IMA Fungus">
        <title>Comparative genomic study of the Penicillium genus elucidates a diverse pangenome and 15 lateral gene transfer events.</title>
        <authorList>
            <person name="Petersen C."/>
            <person name="Sorensen T."/>
            <person name="Nielsen M.R."/>
            <person name="Sondergaard T.E."/>
            <person name="Sorensen J.L."/>
            <person name="Fitzpatrick D.A."/>
            <person name="Frisvad J.C."/>
            <person name="Nielsen K.L."/>
        </authorList>
    </citation>
    <scope>NUCLEOTIDE SEQUENCE [LARGE SCALE GENOMIC DNA]</scope>
    <source>
        <strain evidence="1 2">IBT 3361</strain>
    </source>
</reference>
<protein>
    <submittedName>
        <fullName evidence="1">Uncharacterized protein</fullName>
    </submittedName>
</protein>
<organism evidence="1 2">
    <name type="scientific">Penicillium chrysogenum</name>
    <name type="common">Penicillium notatum</name>
    <dbReference type="NCBI Taxonomy" id="5076"/>
    <lineage>
        <taxon>Eukaryota</taxon>
        <taxon>Fungi</taxon>
        <taxon>Dikarya</taxon>
        <taxon>Ascomycota</taxon>
        <taxon>Pezizomycotina</taxon>
        <taxon>Eurotiomycetes</taxon>
        <taxon>Eurotiomycetidae</taxon>
        <taxon>Eurotiales</taxon>
        <taxon>Aspergillaceae</taxon>
        <taxon>Penicillium</taxon>
        <taxon>Penicillium chrysogenum species complex</taxon>
    </lineage>
</organism>
<proteinExistence type="predicted"/>
<keyword evidence="2" id="KW-1185">Reference proteome</keyword>
<evidence type="ECO:0000313" key="2">
    <source>
        <dbReference type="Proteomes" id="UP001220256"/>
    </source>
</evidence>
<accession>A0ABQ8WIG7</accession>
<evidence type="ECO:0000313" key="1">
    <source>
        <dbReference type="EMBL" id="KAJ5269400.1"/>
    </source>
</evidence>
<dbReference type="EMBL" id="JAPVEB010000003">
    <property type="protein sequence ID" value="KAJ5269400.1"/>
    <property type="molecule type" value="Genomic_DNA"/>
</dbReference>
<sequence>MGNESSMVYIQQQIDDILRKFRKSCRRRRRCRTVTFKWYDQRYDLPRPELLKVHAVIARIFHTSSAAGQADKALHDLGEQYVLAKDDNTDISSTLAAITLGVPGSRASNV</sequence>
<dbReference type="Proteomes" id="UP001220256">
    <property type="component" value="Unassembled WGS sequence"/>
</dbReference>
<gene>
    <name evidence="1" type="ORF">N7505_005158</name>
</gene>
<name>A0ABQ8WIG7_PENCH</name>